<dbReference type="InterPro" id="IPR023772">
    <property type="entry name" value="DNA-bd_HTH_TetR-type_CS"/>
</dbReference>
<evidence type="ECO:0000256" key="2">
    <source>
        <dbReference type="PROSITE-ProRule" id="PRU00335"/>
    </source>
</evidence>
<feature type="DNA-binding region" description="H-T-H motif" evidence="2">
    <location>
        <begin position="25"/>
        <end position="44"/>
    </location>
</feature>
<dbReference type="Gene3D" id="1.10.10.60">
    <property type="entry name" value="Homeodomain-like"/>
    <property type="match status" value="1"/>
</dbReference>
<evidence type="ECO:0000256" key="1">
    <source>
        <dbReference type="ARBA" id="ARBA00023125"/>
    </source>
</evidence>
<dbReference type="Proteomes" id="UP000198867">
    <property type="component" value="Unassembled WGS sequence"/>
</dbReference>
<dbReference type="InterPro" id="IPR009057">
    <property type="entry name" value="Homeodomain-like_sf"/>
</dbReference>
<proteinExistence type="predicted"/>
<dbReference type="PROSITE" id="PS50977">
    <property type="entry name" value="HTH_TETR_2"/>
    <property type="match status" value="1"/>
</dbReference>
<dbReference type="SUPFAM" id="SSF46689">
    <property type="entry name" value="Homeodomain-like"/>
    <property type="match status" value="1"/>
</dbReference>
<dbReference type="PROSITE" id="PS01081">
    <property type="entry name" value="HTH_TETR_1"/>
    <property type="match status" value="1"/>
</dbReference>
<gene>
    <name evidence="4" type="ORF">SAMN05216219_1350</name>
</gene>
<evidence type="ECO:0000259" key="3">
    <source>
        <dbReference type="PROSITE" id="PS50977"/>
    </source>
</evidence>
<organism evidence="4 5">
    <name type="scientific">Mycetocola miduiensis</name>
    <dbReference type="NCBI Taxonomy" id="995034"/>
    <lineage>
        <taxon>Bacteria</taxon>
        <taxon>Bacillati</taxon>
        <taxon>Actinomycetota</taxon>
        <taxon>Actinomycetes</taxon>
        <taxon>Micrococcales</taxon>
        <taxon>Microbacteriaceae</taxon>
        <taxon>Mycetocola</taxon>
    </lineage>
</organism>
<dbReference type="STRING" id="995034.SAMN05216219_1350"/>
<dbReference type="InterPro" id="IPR001647">
    <property type="entry name" value="HTH_TetR"/>
</dbReference>
<sequence>MAQTAARLTSVARRLTAERGLNGFTVEEVCDEVDISRRTFFNYFPTKDDAVLGVDPGEEMGKFSEEFLARGSRGWEIVIDDLVDLVIAHFESTGHDHKPHAEFHAALDREPRLLLRFLGATREREKQAVALVASREGVAADDPRAVAVVGVLSTLLKHAGEHYLARPGTDDISTFLRAQLAAFRVVMAAPSSSRKATL</sequence>
<name>A0A1I5ACZ3_9MICO</name>
<evidence type="ECO:0000313" key="5">
    <source>
        <dbReference type="Proteomes" id="UP000198867"/>
    </source>
</evidence>
<keyword evidence="5" id="KW-1185">Reference proteome</keyword>
<evidence type="ECO:0000313" key="4">
    <source>
        <dbReference type="EMBL" id="SFN60230.1"/>
    </source>
</evidence>
<dbReference type="Pfam" id="PF00440">
    <property type="entry name" value="TetR_N"/>
    <property type="match status" value="1"/>
</dbReference>
<accession>A0A1I5ACZ3</accession>
<reference evidence="5" key="1">
    <citation type="submission" date="2016-10" db="EMBL/GenBank/DDBJ databases">
        <authorList>
            <person name="Varghese N."/>
            <person name="Submissions S."/>
        </authorList>
    </citation>
    <scope>NUCLEOTIDE SEQUENCE [LARGE SCALE GENOMIC DNA]</scope>
    <source>
        <strain evidence="5">CGMCC 1.11101</strain>
    </source>
</reference>
<keyword evidence="1 2" id="KW-0238">DNA-binding</keyword>
<dbReference type="EMBL" id="FOVM01000003">
    <property type="protein sequence ID" value="SFN60230.1"/>
    <property type="molecule type" value="Genomic_DNA"/>
</dbReference>
<dbReference type="AlphaFoldDB" id="A0A1I5ACZ3"/>
<dbReference type="Gene3D" id="1.10.357.10">
    <property type="entry name" value="Tetracycline Repressor, domain 2"/>
    <property type="match status" value="1"/>
</dbReference>
<feature type="domain" description="HTH tetR-type" evidence="3">
    <location>
        <begin position="2"/>
        <end position="62"/>
    </location>
</feature>
<protein>
    <submittedName>
        <fullName evidence="4">Transcriptional regulator, TetR family</fullName>
    </submittedName>
</protein>
<dbReference type="GO" id="GO:0003677">
    <property type="term" value="F:DNA binding"/>
    <property type="evidence" value="ECO:0007669"/>
    <property type="project" value="UniProtKB-UniRule"/>
</dbReference>